<dbReference type="AlphaFoldDB" id="A0A2N6NHT3"/>
<accession>A0A2N6NHT3</accession>
<name>A0A2N6NHT3_BEABA</name>
<dbReference type="GO" id="GO:0006518">
    <property type="term" value="P:peptide metabolic process"/>
    <property type="evidence" value="ECO:0007669"/>
    <property type="project" value="TreeGrafter"/>
</dbReference>
<dbReference type="InterPro" id="IPR045090">
    <property type="entry name" value="Pept_M3A_M3B"/>
</dbReference>
<dbReference type="InterPro" id="IPR024080">
    <property type="entry name" value="Neurolysin/TOP_N"/>
</dbReference>
<evidence type="ECO:0000313" key="1">
    <source>
        <dbReference type="EMBL" id="PMB66832.1"/>
    </source>
</evidence>
<protein>
    <submittedName>
        <fullName evidence="1">Putative thimet oligopeptidase</fullName>
    </submittedName>
</protein>
<dbReference type="PANTHER" id="PTHR11804:SF82">
    <property type="entry name" value="THIMET OLIGOPEPTIDASE-RELATED"/>
    <property type="match status" value="1"/>
</dbReference>
<sequence length="162" mass="18264">MAAPPNFDWSAPAILAEVDAILAQTTRVWNLVGEIPLENVTFENTILPIAQDGNEHLRRYYVVGWFASVTSNDEIRAASNEARKKVLAFRKSLWERKEIAKAVLKIWSDQQKGSRLGAENMIYLNVLRQEFVNSGLALKDPKSVSRLADLERGIKESGSEYM</sequence>
<reference evidence="1 2" key="1">
    <citation type="journal article" date="2016" name="Appl. Microbiol. Biotechnol.">
        <title>Characterization of T-DNA insertion mutants with decreased virulence in the entomopathogenic fungus Beauveria bassiana JEF-007.</title>
        <authorList>
            <person name="Kim S."/>
            <person name="Lee S.J."/>
            <person name="Nai Y.S."/>
            <person name="Yu J.S."/>
            <person name="Lee M.R."/>
            <person name="Yang Y.T."/>
            <person name="Kim J.S."/>
        </authorList>
    </citation>
    <scope>NUCLEOTIDE SEQUENCE [LARGE SCALE GENOMIC DNA]</scope>
    <source>
        <strain evidence="1 2">JEF-007</strain>
    </source>
</reference>
<comment type="caution">
    <text evidence="1">The sequence shown here is derived from an EMBL/GenBank/DDBJ whole genome shotgun (WGS) entry which is preliminary data.</text>
</comment>
<dbReference type="Proteomes" id="UP000235728">
    <property type="component" value="Unassembled WGS sequence"/>
</dbReference>
<dbReference type="PANTHER" id="PTHR11804">
    <property type="entry name" value="PROTEASE M3 THIMET OLIGOPEPTIDASE-RELATED"/>
    <property type="match status" value="1"/>
</dbReference>
<dbReference type="SUPFAM" id="SSF55486">
    <property type="entry name" value="Metalloproteases ('zincins'), catalytic domain"/>
    <property type="match status" value="1"/>
</dbReference>
<dbReference type="GO" id="GO:0004222">
    <property type="term" value="F:metalloendopeptidase activity"/>
    <property type="evidence" value="ECO:0007669"/>
    <property type="project" value="InterPro"/>
</dbReference>
<gene>
    <name evidence="1" type="ORF">BM221_007829</name>
</gene>
<proteinExistence type="predicted"/>
<dbReference type="GO" id="GO:0006508">
    <property type="term" value="P:proteolysis"/>
    <property type="evidence" value="ECO:0007669"/>
    <property type="project" value="InterPro"/>
</dbReference>
<dbReference type="Gene3D" id="1.20.1050.40">
    <property type="entry name" value="Endopeptidase. Chain P, domain 1"/>
    <property type="match status" value="1"/>
</dbReference>
<dbReference type="EMBL" id="MRVG01000008">
    <property type="protein sequence ID" value="PMB66832.1"/>
    <property type="molecule type" value="Genomic_DNA"/>
</dbReference>
<organism evidence="1 2">
    <name type="scientific">Beauveria bassiana</name>
    <name type="common">White muscardine disease fungus</name>
    <name type="synonym">Tritirachium shiotae</name>
    <dbReference type="NCBI Taxonomy" id="176275"/>
    <lineage>
        <taxon>Eukaryota</taxon>
        <taxon>Fungi</taxon>
        <taxon>Dikarya</taxon>
        <taxon>Ascomycota</taxon>
        <taxon>Pezizomycotina</taxon>
        <taxon>Sordariomycetes</taxon>
        <taxon>Hypocreomycetidae</taxon>
        <taxon>Hypocreales</taxon>
        <taxon>Cordycipitaceae</taxon>
        <taxon>Beauveria</taxon>
    </lineage>
</organism>
<evidence type="ECO:0000313" key="2">
    <source>
        <dbReference type="Proteomes" id="UP000235728"/>
    </source>
</evidence>